<dbReference type="Proteomes" id="UP001181247">
    <property type="component" value="Unassembled WGS sequence"/>
</dbReference>
<gene>
    <name evidence="4" type="ORF">RVH16_07100</name>
</gene>
<dbReference type="RefSeq" id="WP_237475943.1">
    <property type="nucleotide sequence ID" value="NZ_JAWDEU010000002.1"/>
</dbReference>
<feature type="region of interest" description="Disordered" evidence="2">
    <location>
        <begin position="246"/>
        <end position="277"/>
    </location>
</feature>
<dbReference type="EMBL" id="JAWDEU010000002">
    <property type="protein sequence ID" value="MDU0244479.1"/>
    <property type="molecule type" value="Genomic_DNA"/>
</dbReference>
<keyword evidence="3" id="KW-0812">Transmembrane</keyword>
<organism evidence="4 5">
    <name type="scientific">Bacteroides uniformis</name>
    <dbReference type="NCBI Taxonomy" id="820"/>
    <lineage>
        <taxon>Bacteria</taxon>
        <taxon>Pseudomonadati</taxon>
        <taxon>Bacteroidota</taxon>
        <taxon>Bacteroidia</taxon>
        <taxon>Bacteroidales</taxon>
        <taxon>Bacteroidaceae</taxon>
        <taxon>Bacteroides</taxon>
    </lineage>
</organism>
<evidence type="ECO:0000313" key="5">
    <source>
        <dbReference type="Proteomes" id="UP001181247"/>
    </source>
</evidence>
<feature type="coiled-coil region" evidence="1">
    <location>
        <begin position="214"/>
        <end position="241"/>
    </location>
</feature>
<feature type="transmembrane region" description="Helical" evidence="3">
    <location>
        <begin position="155"/>
        <end position="176"/>
    </location>
</feature>
<keyword evidence="3" id="KW-1133">Transmembrane helix</keyword>
<sequence length="277" mass="31749">MKQEEFMESIYGCLERIENKINGLSMPQSAGGDAEADSSASEVTLQEVIQELNALKTSFKRVLEALVMIKGDTSNLLKRNSMPDKFMETLSVLKSEQQANHKNQNEFLERFAQTEKDTILHISEKMESLSTSVRNRMEEPDVVCHRHSISIDTPYIFWTLIILVTYSIVVSVAFCFGKQLDYDCSDNDLKYRYIKMKGEASPRQIGELENLFELNRDEDGIEQMREDVEAYEDAVRQQATLAEQARLKEQAAKEQESKAKSIKMKQGQPKDNLKSRN</sequence>
<protein>
    <submittedName>
        <fullName evidence="4">Uncharacterized protein</fullName>
    </submittedName>
</protein>
<evidence type="ECO:0000313" key="4">
    <source>
        <dbReference type="EMBL" id="MDU0244479.1"/>
    </source>
</evidence>
<keyword evidence="1" id="KW-0175">Coiled coil</keyword>
<evidence type="ECO:0000256" key="1">
    <source>
        <dbReference type="SAM" id="Coils"/>
    </source>
</evidence>
<accession>A0AAE4IDV5</accession>
<keyword evidence="3" id="KW-0472">Membrane</keyword>
<evidence type="ECO:0000256" key="3">
    <source>
        <dbReference type="SAM" id="Phobius"/>
    </source>
</evidence>
<dbReference type="AlphaFoldDB" id="A0AAE4IDV5"/>
<evidence type="ECO:0000256" key="2">
    <source>
        <dbReference type="SAM" id="MobiDB-lite"/>
    </source>
</evidence>
<reference evidence="4" key="1">
    <citation type="submission" date="2023-10" db="EMBL/GenBank/DDBJ databases">
        <title>Genome of Potential pathogenic bacteria in Crohn's disease.</title>
        <authorList>
            <person name="Rodriguez-Palacios A."/>
        </authorList>
    </citation>
    <scope>NUCLEOTIDE SEQUENCE</scope>
    <source>
        <strain evidence="4">CavFT-hAR50</strain>
    </source>
</reference>
<proteinExistence type="predicted"/>
<name>A0AAE4IDV5_BACUN</name>
<comment type="caution">
    <text evidence="4">The sequence shown here is derived from an EMBL/GenBank/DDBJ whole genome shotgun (WGS) entry which is preliminary data.</text>
</comment>
<feature type="compositionally biased region" description="Basic and acidic residues" evidence="2">
    <location>
        <begin position="246"/>
        <end position="259"/>
    </location>
</feature>